<dbReference type="EMBL" id="BTGU01001632">
    <property type="protein sequence ID" value="GMN26763.1"/>
    <property type="molecule type" value="Genomic_DNA"/>
</dbReference>
<keyword evidence="5" id="KW-0862">Zinc</keyword>
<dbReference type="GO" id="GO:0008270">
    <property type="term" value="F:zinc ion binding"/>
    <property type="evidence" value="ECO:0007669"/>
    <property type="project" value="UniProtKB-KW"/>
</dbReference>
<evidence type="ECO:0000313" key="8">
    <source>
        <dbReference type="EMBL" id="GMN26763.1"/>
    </source>
</evidence>
<dbReference type="InterPro" id="IPR013083">
    <property type="entry name" value="Znf_RING/FYVE/PHD"/>
</dbReference>
<evidence type="ECO:0000256" key="2">
    <source>
        <dbReference type="ARBA" id="ARBA00012483"/>
    </source>
</evidence>
<dbReference type="PANTHER" id="PTHR15710:SF196">
    <property type="entry name" value="F6A14.12 PROTEIN-RELATED"/>
    <property type="match status" value="1"/>
</dbReference>
<dbReference type="InterPro" id="IPR011016">
    <property type="entry name" value="Znf_RING-CH"/>
</dbReference>
<accession>A0AA87YZV4</accession>
<gene>
    <name evidence="8" type="ORF">TIFTF001_040907</name>
</gene>
<dbReference type="GO" id="GO:0005737">
    <property type="term" value="C:cytoplasm"/>
    <property type="evidence" value="ECO:0007669"/>
    <property type="project" value="TreeGrafter"/>
</dbReference>
<reference evidence="8" key="1">
    <citation type="submission" date="2023-07" db="EMBL/GenBank/DDBJ databases">
        <title>draft genome sequence of fig (Ficus carica).</title>
        <authorList>
            <person name="Takahashi T."/>
            <person name="Nishimura K."/>
        </authorList>
    </citation>
    <scope>NUCLEOTIDE SEQUENCE</scope>
</reference>
<sequence length="244" mass="28406">MANSETTFEFQMFHLDQHEINVDHELCNIPKEGNYFLFRLKLFLHILRSRTPGRDIYLETDIKQFTIPRREYFEQSVTLIHDMLMSGLGLGSDLTNYVAPKLASFVKEVIEEVTENNTDSRIQAFSLNFHAVTPNCDNDDQEDQDYQIELATRESMDEFHTFPATESSIEALKVQSLRDISTTEKYCSICLEKLVSDMKDGEDDRPKEMARMPCSHLYHKDCINRWLRTSHLCPLCRHAMPTSP</sequence>
<evidence type="ECO:0000256" key="3">
    <source>
        <dbReference type="ARBA" id="ARBA00022723"/>
    </source>
</evidence>
<evidence type="ECO:0000256" key="4">
    <source>
        <dbReference type="ARBA" id="ARBA00022771"/>
    </source>
</evidence>
<evidence type="ECO:0000256" key="6">
    <source>
        <dbReference type="PROSITE-ProRule" id="PRU00175"/>
    </source>
</evidence>
<keyword evidence="3" id="KW-0479">Metal-binding</keyword>
<protein>
    <recommendedName>
        <fullName evidence="2">RING-type E3 ubiquitin transferase</fullName>
        <ecNumber evidence="2">2.3.2.27</ecNumber>
    </recommendedName>
</protein>
<evidence type="ECO:0000256" key="1">
    <source>
        <dbReference type="ARBA" id="ARBA00000900"/>
    </source>
</evidence>
<dbReference type="InterPro" id="IPR001841">
    <property type="entry name" value="Znf_RING"/>
</dbReference>
<organism evidence="8 9">
    <name type="scientific">Ficus carica</name>
    <name type="common">Common fig</name>
    <dbReference type="NCBI Taxonomy" id="3494"/>
    <lineage>
        <taxon>Eukaryota</taxon>
        <taxon>Viridiplantae</taxon>
        <taxon>Streptophyta</taxon>
        <taxon>Embryophyta</taxon>
        <taxon>Tracheophyta</taxon>
        <taxon>Spermatophyta</taxon>
        <taxon>Magnoliopsida</taxon>
        <taxon>eudicotyledons</taxon>
        <taxon>Gunneridae</taxon>
        <taxon>Pentapetalae</taxon>
        <taxon>rosids</taxon>
        <taxon>fabids</taxon>
        <taxon>Rosales</taxon>
        <taxon>Moraceae</taxon>
        <taxon>Ficeae</taxon>
        <taxon>Ficus</taxon>
    </lineage>
</organism>
<dbReference type="GO" id="GO:0016567">
    <property type="term" value="P:protein ubiquitination"/>
    <property type="evidence" value="ECO:0007669"/>
    <property type="project" value="TreeGrafter"/>
</dbReference>
<evidence type="ECO:0000256" key="5">
    <source>
        <dbReference type="ARBA" id="ARBA00022833"/>
    </source>
</evidence>
<dbReference type="GO" id="GO:0061630">
    <property type="term" value="F:ubiquitin protein ligase activity"/>
    <property type="evidence" value="ECO:0007669"/>
    <property type="project" value="UniProtKB-EC"/>
</dbReference>
<comment type="caution">
    <text evidence="8">The sequence shown here is derived from an EMBL/GenBank/DDBJ whole genome shotgun (WGS) entry which is preliminary data.</text>
</comment>
<dbReference type="AlphaFoldDB" id="A0AA87YZV4"/>
<dbReference type="SMART" id="SM00744">
    <property type="entry name" value="RINGv"/>
    <property type="match status" value="1"/>
</dbReference>
<dbReference type="CDD" id="cd16454">
    <property type="entry name" value="RING-H2_PA-TM-RING"/>
    <property type="match status" value="1"/>
</dbReference>
<feature type="domain" description="RING-type" evidence="7">
    <location>
        <begin position="187"/>
        <end position="237"/>
    </location>
</feature>
<dbReference type="PANTHER" id="PTHR15710">
    <property type="entry name" value="E3 UBIQUITIN-PROTEIN LIGASE PRAJA"/>
    <property type="match status" value="1"/>
</dbReference>
<dbReference type="SMART" id="SM00184">
    <property type="entry name" value="RING"/>
    <property type="match status" value="1"/>
</dbReference>
<dbReference type="Proteomes" id="UP001187192">
    <property type="component" value="Unassembled WGS sequence"/>
</dbReference>
<dbReference type="SUPFAM" id="SSF57850">
    <property type="entry name" value="RING/U-box"/>
    <property type="match status" value="1"/>
</dbReference>
<keyword evidence="4 6" id="KW-0863">Zinc-finger</keyword>
<evidence type="ECO:0000259" key="7">
    <source>
        <dbReference type="PROSITE" id="PS50089"/>
    </source>
</evidence>
<evidence type="ECO:0000313" key="9">
    <source>
        <dbReference type="Proteomes" id="UP001187192"/>
    </source>
</evidence>
<name>A0AA87YZV4_FICCA</name>
<dbReference type="PROSITE" id="PS50089">
    <property type="entry name" value="ZF_RING_2"/>
    <property type="match status" value="1"/>
</dbReference>
<dbReference type="Gene3D" id="3.30.40.10">
    <property type="entry name" value="Zinc/RING finger domain, C3HC4 (zinc finger)"/>
    <property type="match status" value="1"/>
</dbReference>
<keyword evidence="9" id="KW-1185">Reference proteome</keyword>
<proteinExistence type="predicted"/>
<dbReference type="EC" id="2.3.2.27" evidence="2"/>
<comment type="catalytic activity">
    <reaction evidence="1">
        <text>S-ubiquitinyl-[E2 ubiquitin-conjugating enzyme]-L-cysteine + [acceptor protein]-L-lysine = [E2 ubiquitin-conjugating enzyme]-L-cysteine + N(6)-ubiquitinyl-[acceptor protein]-L-lysine.</text>
        <dbReference type="EC" id="2.3.2.27"/>
    </reaction>
</comment>
<dbReference type="Pfam" id="PF13639">
    <property type="entry name" value="zf-RING_2"/>
    <property type="match status" value="1"/>
</dbReference>